<reference evidence="2 3" key="1">
    <citation type="submission" date="2024-04" db="EMBL/GenBank/DDBJ databases">
        <authorList>
            <person name="Fracassetti M."/>
        </authorList>
    </citation>
    <scope>NUCLEOTIDE SEQUENCE [LARGE SCALE GENOMIC DNA]</scope>
</reference>
<gene>
    <name evidence="2" type="ORF">LTRI10_LOCUS52629</name>
</gene>
<keyword evidence="3" id="KW-1185">Reference proteome</keyword>
<feature type="compositionally biased region" description="Polar residues" evidence="1">
    <location>
        <begin position="50"/>
        <end position="60"/>
    </location>
</feature>
<evidence type="ECO:0000256" key="1">
    <source>
        <dbReference type="SAM" id="MobiDB-lite"/>
    </source>
</evidence>
<accession>A0AAV2GRG5</accession>
<dbReference type="AlphaFoldDB" id="A0AAV2GRG5"/>
<evidence type="ECO:0000313" key="2">
    <source>
        <dbReference type="EMBL" id="CAL1413391.1"/>
    </source>
</evidence>
<proteinExistence type="predicted"/>
<dbReference type="EMBL" id="OZ034822">
    <property type="protein sequence ID" value="CAL1413391.1"/>
    <property type="molecule type" value="Genomic_DNA"/>
</dbReference>
<name>A0AAV2GRG5_9ROSI</name>
<feature type="region of interest" description="Disordered" evidence="1">
    <location>
        <begin position="18"/>
        <end position="67"/>
    </location>
</feature>
<sequence length="116" mass="12469">MKYSHYQFVKIIEFQLWGKKGKSPPPTPSPSSDYPAPAPSKKKKIESPLPISTNPSSSPARPQRKAFPSRDLVLSLHQPIFALVQELFDDGGIGGAVAIVAHGSDGGDELGETESK</sequence>
<protein>
    <submittedName>
        <fullName evidence="2">Uncharacterized protein</fullName>
    </submittedName>
</protein>
<organism evidence="2 3">
    <name type="scientific">Linum trigynum</name>
    <dbReference type="NCBI Taxonomy" id="586398"/>
    <lineage>
        <taxon>Eukaryota</taxon>
        <taxon>Viridiplantae</taxon>
        <taxon>Streptophyta</taxon>
        <taxon>Embryophyta</taxon>
        <taxon>Tracheophyta</taxon>
        <taxon>Spermatophyta</taxon>
        <taxon>Magnoliopsida</taxon>
        <taxon>eudicotyledons</taxon>
        <taxon>Gunneridae</taxon>
        <taxon>Pentapetalae</taxon>
        <taxon>rosids</taxon>
        <taxon>fabids</taxon>
        <taxon>Malpighiales</taxon>
        <taxon>Linaceae</taxon>
        <taxon>Linum</taxon>
    </lineage>
</organism>
<dbReference type="Proteomes" id="UP001497516">
    <property type="component" value="Chromosome 9"/>
</dbReference>
<evidence type="ECO:0000313" key="3">
    <source>
        <dbReference type="Proteomes" id="UP001497516"/>
    </source>
</evidence>